<feature type="repeat" description="TPR" evidence="3">
    <location>
        <begin position="76"/>
        <end position="109"/>
    </location>
</feature>
<dbReference type="SMART" id="SM00028">
    <property type="entry name" value="TPR"/>
    <property type="match status" value="4"/>
</dbReference>
<name>A0A367ZUC7_9BACT</name>
<dbReference type="SUPFAM" id="SSF48452">
    <property type="entry name" value="TPR-like"/>
    <property type="match status" value="1"/>
</dbReference>
<dbReference type="PROSITE" id="PS50005">
    <property type="entry name" value="TPR"/>
    <property type="match status" value="2"/>
</dbReference>
<comment type="caution">
    <text evidence="5">The sequence shown here is derived from an EMBL/GenBank/DDBJ whole genome shotgun (WGS) entry which is preliminary data.</text>
</comment>
<evidence type="ECO:0000256" key="4">
    <source>
        <dbReference type="SAM" id="MobiDB-lite"/>
    </source>
</evidence>
<organism evidence="5 6">
    <name type="scientific">Candidatus Ozemobacter sibiricus</name>
    <dbReference type="NCBI Taxonomy" id="2268124"/>
    <lineage>
        <taxon>Bacteria</taxon>
        <taxon>Candidatus Ozemobacteria</taxon>
        <taxon>Candidatus Ozemobacterales</taxon>
        <taxon>Candidatus Ozemobacteraceae</taxon>
        <taxon>Candidatus Ozemobacter</taxon>
    </lineage>
</organism>
<feature type="region of interest" description="Disordered" evidence="4">
    <location>
        <begin position="502"/>
        <end position="567"/>
    </location>
</feature>
<dbReference type="Pfam" id="PF13432">
    <property type="entry name" value="TPR_16"/>
    <property type="match status" value="1"/>
</dbReference>
<accession>A0A367ZUC7</accession>
<keyword evidence="2 3" id="KW-0802">TPR repeat</keyword>
<dbReference type="EMBL" id="QOQW01000003">
    <property type="protein sequence ID" value="RCK80941.1"/>
    <property type="molecule type" value="Genomic_DNA"/>
</dbReference>
<evidence type="ECO:0000313" key="6">
    <source>
        <dbReference type="Proteomes" id="UP000252355"/>
    </source>
</evidence>
<keyword evidence="1" id="KW-0677">Repeat</keyword>
<evidence type="ECO:0000313" key="5">
    <source>
        <dbReference type="EMBL" id="RCK80941.1"/>
    </source>
</evidence>
<feature type="compositionally biased region" description="Low complexity" evidence="4">
    <location>
        <begin position="529"/>
        <end position="547"/>
    </location>
</feature>
<dbReference type="InterPro" id="IPR019734">
    <property type="entry name" value="TPR_rpt"/>
</dbReference>
<dbReference type="Proteomes" id="UP000252355">
    <property type="component" value="Unassembled WGS sequence"/>
</dbReference>
<feature type="compositionally biased region" description="Pro residues" evidence="4">
    <location>
        <begin position="548"/>
        <end position="567"/>
    </location>
</feature>
<dbReference type="Pfam" id="PF14559">
    <property type="entry name" value="TPR_19"/>
    <property type="match status" value="1"/>
</dbReference>
<evidence type="ECO:0000256" key="3">
    <source>
        <dbReference type="PROSITE-ProRule" id="PRU00339"/>
    </source>
</evidence>
<sequence>MELSGTSAAVYQIYGEILMQEGKTSEAIDAFHKAVHLDPECHLALGYAAILSLDRPLFQQAVDLLQKKIEKHPGWPDLRRDLGELYLRHDRPAEALPHLQEAIRINPRYEDARVRLAEALFQLDRGEEAIRELLAMTQKNAPAFYLLGKCFQSIDRLVEALEAFRIVQRICPTYRDTNDRIAELQDYFARLNNLISMHQKIRREHPTYLDVRLKLAQLLTSAGRRGEAETEYLEALALKPDFKPAQEGLQRLRAMPAYDLQALSGPTHEEGRTCRGIVCPGLHIALHFGDQALDPVFQERFSKFLLSFRNIRNGRTWDFKIPATFSSTIDLSATALCPMAEDDVIQVKLINPQSSEVLFADAYLLTDPGPPNCRLAIDFATTLLKLLDQLPLIVPLRAFLVGIPRVAFPCREGNPLRDLTPILVNPRNQVKAEGRIDPDHPDQYCFVLYTPNDQEDVVKLGDLLEVYYGATMDEQSLVMQIRVGPDDLVACSRFLAPEEVALPKPALNRPPPTPPLAASEPSPTPGHSGQPQPAALQAGTPAAAAQGAPPPRPPAAPSPKVPTKPTP</sequence>
<dbReference type="InterPro" id="IPR011990">
    <property type="entry name" value="TPR-like_helical_dom_sf"/>
</dbReference>
<evidence type="ECO:0000256" key="1">
    <source>
        <dbReference type="ARBA" id="ARBA00022737"/>
    </source>
</evidence>
<feature type="repeat" description="TPR" evidence="3">
    <location>
        <begin position="8"/>
        <end position="41"/>
    </location>
</feature>
<dbReference type="PANTHER" id="PTHR45586:SF1">
    <property type="entry name" value="LIPOPOLYSACCHARIDE ASSEMBLY PROTEIN B"/>
    <property type="match status" value="1"/>
</dbReference>
<gene>
    <name evidence="5" type="ORF">OZSIB_2318</name>
</gene>
<proteinExistence type="predicted"/>
<evidence type="ECO:0000256" key="2">
    <source>
        <dbReference type="ARBA" id="ARBA00022803"/>
    </source>
</evidence>
<dbReference type="PROSITE" id="PS50293">
    <property type="entry name" value="TPR_REGION"/>
    <property type="match status" value="1"/>
</dbReference>
<dbReference type="Gene3D" id="1.25.40.10">
    <property type="entry name" value="Tetratricopeptide repeat domain"/>
    <property type="match status" value="1"/>
</dbReference>
<dbReference type="PANTHER" id="PTHR45586">
    <property type="entry name" value="TPR REPEAT-CONTAINING PROTEIN PA4667"/>
    <property type="match status" value="1"/>
</dbReference>
<dbReference type="AlphaFoldDB" id="A0A367ZUC7"/>
<reference evidence="5 6" key="1">
    <citation type="submission" date="2018-05" db="EMBL/GenBank/DDBJ databases">
        <title>A metagenomic window into the 2 km-deep terrestrial subsurface aquifer revealed taxonomically and functionally diverse microbial community comprising novel uncultured bacterial lineages.</title>
        <authorList>
            <person name="Kadnikov V.V."/>
            <person name="Mardanov A.V."/>
            <person name="Beletsky A.V."/>
            <person name="Banks D."/>
            <person name="Pimenov N.V."/>
            <person name="Frank Y.A."/>
            <person name="Karnachuk O.V."/>
            <person name="Ravin N.V."/>
        </authorList>
    </citation>
    <scope>NUCLEOTIDE SEQUENCE [LARGE SCALE GENOMIC DNA]</scope>
    <source>
        <strain evidence="5">BY5</strain>
    </source>
</reference>
<protein>
    <submittedName>
        <fullName evidence="5">TPR domain protein, putative component of TonB system</fullName>
    </submittedName>
</protein>
<dbReference type="InterPro" id="IPR051012">
    <property type="entry name" value="CellSynth/LPSAsmb/PSIAsmb"/>
</dbReference>